<name>A0A8T0NDM9_PANVG</name>
<organism evidence="1 2">
    <name type="scientific">Panicum virgatum</name>
    <name type="common">Blackwell switchgrass</name>
    <dbReference type="NCBI Taxonomy" id="38727"/>
    <lineage>
        <taxon>Eukaryota</taxon>
        <taxon>Viridiplantae</taxon>
        <taxon>Streptophyta</taxon>
        <taxon>Embryophyta</taxon>
        <taxon>Tracheophyta</taxon>
        <taxon>Spermatophyta</taxon>
        <taxon>Magnoliopsida</taxon>
        <taxon>Liliopsida</taxon>
        <taxon>Poales</taxon>
        <taxon>Poaceae</taxon>
        <taxon>PACMAD clade</taxon>
        <taxon>Panicoideae</taxon>
        <taxon>Panicodae</taxon>
        <taxon>Paniceae</taxon>
        <taxon>Panicinae</taxon>
        <taxon>Panicum</taxon>
        <taxon>Panicum sect. Hiantes</taxon>
    </lineage>
</organism>
<dbReference type="EMBL" id="CM029053">
    <property type="protein sequence ID" value="KAG2546309.1"/>
    <property type="molecule type" value="Genomic_DNA"/>
</dbReference>
<reference evidence="1" key="1">
    <citation type="submission" date="2020-05" db="EMBL/GenBank/DDBJ databases">
        <title>WGS assembly of Panicum virgatum.</title>
        <authorList>
            <person name="Lovell J.T."/>
            <person name="Jenkins J."/>
            <person name="Shu S."/>
            <person name="Juenger T.E."/>
            <person name="Schmutz J."/>
        </authorList>
    </citation>
    <scope>NUCLEOTIDE SEQUENCE</scope>
    <source>
        <strain evidence="1">AP13</strain>
    </source>
</reference>
<proteinExistence type="predicted"/>
<sequence>MDLNELPPEFDYDFPDEVGTNPSYCTQPAFGVAWSQCDERGQSHQSHNDVGATLDACSSTQNANAYSVNNQEPSVVAGDVVEEGLADIVEDAMQDKVWLTPPVLYMGQTFGTI</sequence>
<accession>A0A8T0NDM9</accession>
<dbReference type="Proteomes" id="UP000823388">
    <property type="component" value="Chromosome 9K"/>
</dbReference>
<comment type="caution">
    <text evidence="1">The sequence shown here is derived from an EMBL/GenBank/DDBJ whole genome shotgun (WGS) entry which is preliminary data.</text>
</comment>
<protein>
    <submittedName>
        <fullName evidence="1">Uncharacterized protein</fullName>
    </submittedName>
</protein>
<gene>
    <name evidence="1" type="ORF">PVAP13_9KG031082</name>
</gene>
<evidence type="ECO:0000313" key="1">
    <source>
        <dbReference type="EMBL" id="KAG2546309.1"/>
    </source>
</evidence>
<evidence type="ECO:0000313" key="2">
    <source>
        <dbReference type="Proteomes" id="UP000823388"/>
    </source>
</evidence>
<dbReference type="AlphaFoldDB" id="A0A8T0NDM9"/>
<keyword evidence="2" id="KW-1185">Reference proteome</keyword>